<name>A0ABT9MN86_9ACTN</name>
<organism evidence="1 2">
    <name type="scientific">Catenuloplanes nepalensis</name>
    <dbReference type="NCBI Taxonomy" id="587533"/>
    <lineage>
        <taxon>Bacteria</taxon>
        <taxon>Bacillati</taxon>
        <taxon>Actinomycetota</taxon>
        <taxon>Actinomycetes</taxon>
        <taxon>Micromonosporales</taxon>
        <taxon>Micromonosporaceae</taxon>
        <taxon>Catenuloplanes</taxon>
    </lineage>
</organism>
<gene>
    <name evidence="1" type="ORF">J2S43_001371</name>
</gene>
<reference evidence="1 2" key="1">
    <citation type="submission" date="2023-07" db="EMBL/GenBank/DDBJ databases">
        <title>Sequencing the genomes of 1000 actinobacteria strains.</title>
        <authorList>
            <person name="Klenk H.-P."/>
        </authorList>
    </citation>
    <scope>NUCLEOTIDE SEQUENCE [LARGE SCALE GENOMIC DNA]</scope>
    <source>
        <strain evidence="1 2">DSM 44710</strain>
    </source>
</reference>
<evidence type="ECO:0000313" key="1">
    <source>
        <dbReference type="EMBL" id="MDP9792859.1"/>
    </source>
</evidence>
<sequence length="155" mass="16381">MRWLVSMLGARFDPGTHNRRRLAEHRGATPAETLAGYRAIVSSTTAPTGDGPAWLGEVIVHGQDILRPLGRPYAPPVETVTAVAEFFAARDFAVNSRTLVKGLELRADDGPFTAGTGPLVTGGTLALTMAMAGRVTFCDDLTGPGVAMLRSRCTS</sequence>
<evidence type="ECO:0000313" key="2">
    <source>
        <dbReference type="Proteomes" id="UP001240984"/>
    </source>
</evidence>
<accession>A0ABT9MN86</accession>
<comment type="caution">
    <text evidence="1">The sequence shown here is derived from an EMBL/GenBank/DDBJ whole genome shotgun (WGS) entry which is preliminary data.</text>
</comment>
<dbReference type="Proteomes" id="UP001240984">
    <property type="component" value="Unassembled WGS sequence"/>
</dbReference>
<dbReference type="EMBL" id="JAUSRA010000001">
    <property type="protein sequence ID" value="MDP9792859.1"/>
    <property type="molecule type" value="Genomic_DNA"/>
</dbReference>
<protein>
    <submittedName>
        <fullName evidence="1">Uncharacterized protein (TIGR03083 family)</fullName>
    </submittedName>
</protein>
<proteinExistence type="predicted"/>
<keyword evidence="2" id="KW-1185">Reference proteome</keyword>